<keyword evidence="5" id="KW-1185">Reference proteome</keyword>
<evidence type="ECO:0000313" key="4">
    <source>
        <dbReference type="EMBL" id="NCD70540.1"/>
    </source>
</evidence>
<dbReference type="AlphaFoldDB" id="A0A966DTD1"/>
<gene>
    <name evidence="4" type="ORF">GSY63_14320</name>
</gene>
<feature type="compositionally biased region" description="Polar residues" evidence="1">
    <location>
        <begin position="220"/>
        <end position="230"/>
    </location>
</feature>
<evidence type="ECO:0000256" key="2">
    <source>
        <dbReference type="SAM" id="SignalP"/>
    </source>
</evidence>
<dbReference type="RefSeq" id="WP_166586512.1">
    <property type="nucleotide sequence ID" value="NZ_WWEO01000043.1"/>
</dbReference>
<comment type="caution">
    <text evidence="4">The sequence shown here is derived from an EMBL/GenBank/DDBJ whole genome shotgun (WGS) entry which is preliminary data.</text>
</comment>
<feature type="compositionally biased region" description="Low complexity" evidence="1">
    <location>
        <begin position="208"/>
        <end position="219"/>
    </location>
</feature>
<evidence type="ECO:0000259" key="3">
    <source>
        <dbReference type="Pfam" id="PF10988"/>
    </source>
</evidence>
<dbReference type="InterPro" id="IPR021255">
    <property type="entry name" value="DUF2807"/>
</dbReference>
<reference evidence="4" key="1">
    <citation type="submission" date="2020-01" db="EMBL/GenBank/DDBJ databases">
        <authorList>
            <person name="Seo Y.L."/>
        </authorList>
    </citation>
    <scope>NUCLEOTIDE SEQUENCE</scope>
    <source>
        <strain evidence="4">R11</strain>
    </source>
</reference>
<accession>A0A966DTD1</accession>
<feature type="region of interest" description="Disordered" evidence="1">
    <location>
        <begin position="208"/>
        <end position="236"/>
    </location>
</feature>
<sequence length="236" mass="24089">MKALTKAIFAFLLVASVENAFADTQDRHLTGFNAINAGGSFDVYITQGNTESVKVEAPADVMDKLITEVNGGVLKIYTKSGSWGNFNWFGGNHKKTVVYVTAKQLNSITESGSGDVFFKDGITAPSLKLKVSGSGDMVGKVDTKDVEIGVSGSGDMKLLGRAVNASVGVSGSGDFSGSGLVTTNTTVRVSGSGDAAVNVNEKLDASVSGSGDVSYSGSAKNVNASASGSGSVHKGR</sequence>
<reference evidence="4" key="2">
    <citation type="submission" date="2020-10" db="EMBL/GenBank/DDBJ databases">
        <title>Mucilaginibacter sp. nov., isolated from soil.</title>
        <authorList>
            <person name="Jeon C.O."/>
        </authorList>
    </citation>
    <scope>NUCLEOTIDE SEQUENCE</scope>
    <source>
        <strain evidence="4">R11</strain>
    </source>
</reference>
<keyword evidence="2" id="KW-0732">Signal</keyword>
<proteinExistence type="predicted"/>
<name>A0A966DTD1_9SPHI</name>
<evidence type="ECO:0000256" key="1">
    <source>
        <dbReference type="SAM" id="MobiDB-lite"/>
    </source>
</evidence>
<dbReference type="PANTHER" id="PTHR39200:SF1">
    <property type="entry name" value="AUTO-TRANSPORTER ADHESIN HEAD GIN DOMAIN-CONTAINING PROTEIN-RELATED"/>
    <property type="match status" value="1"/>
</dbReference>
<protein>
    <submittedName>
        <fullName evidence="4">DUF2807 domain-containing protein</fullName>
    </submittedName>
</protein>
<dbReference type="PANTHER" id="PTHR39200">
    <property type="entry name" value="HYPOTHETICAL EXPORTED PROTEIN"/>
    <property type="match status" value="1"/>
</dbReference>
<feature type="chain" id="PRO_5036985319" evidence="2">
    <location>
        <begin position="23"/>
        <end position="236"/>
    </location>
</feature>
<dbReference type="Pfam" id="PF10988">
    <property type="entry name" value="DUF2807"/>
    <property type="match status" value="1"/>
</dbReference>
<feature type="domain" description="Putative auto-transporter adhesin head GIN" evidence="3">
    <location>
        <begin position="32"/>
        <end position="219"/>
    </location>
</feature>
<dbReference type="EMBL" id="WWEO01000043">
    <property type="protein sequence ID" value="NCD70540.1"/>
    <property type="molecule type" value="Genomic_DNA"/>
</dbReference>
<dbReference type="Gene3D" id="2.160.20.120">
    <property type="match status" value="1"/>
</dbReference>
<feature type="signal peptide" evidence="2">
    <location>
        <begin position="1"/>
        <end position="22"/>
    </location>
</feature>
<evidence type="ECO:0000313" key="5">
    <source>
        <dbReference type="Proteomes" id="UP000638732"/>
    </source>
</evidence>
<dbReference type="Proteomes" id="UP000638732">
    <property type="component" value="Unassembled WGS sequence"/>
</dbReference>
<organism evidence="4 5">
    <name type="scientific">Mucilaginibacter agri</name>
    <dbReference type="NCBI Taxonomy" id="2695265"/>
    <lineage>
        <taxon>Bacteria</taxon>
        <taxon>Pseudomonadati</taxon>
        <taxon>Bacteroidota</taxon>
        <taxon>Sphingobacteriia</taxon>
        <taxon>Sphingobacteriales</taxon>
        <taxon>Sphingobacteriaceae</taxon>
        <taxon>Mucilaginibacter</taxon>
    </lineage>
</organism>